<proteinExistence type="inferred from homology"/>
<evidence type="ECO:0000256" key="3">
    <source>
        <dbReference type="ARBA" id="ARBA00004922"/>
    </source>
</evidence>
<accession>A0A4S8IFZ8</accession>
<dbReference type="STRING" id="52838.A0A4S8IFZ8"/>
<organism evidence="14 15">
    <name type="scientific">Musa balbisiana</name>
    <name type="common">Banana</name>
    <dbReference type="NCBI Taxonomy" id="52838"/>
    <lineage>
        <taxon>Eukaryota</taxon>
        <taxon>Viridiplantae</taxon>
        <taxon>Streptophyta</taxon>
        <taxon>Embryophyta</taxon>
        <taxon>Tracheophyta</taxon>
        <taxon>Spermatophyta</taxon>
        <taxon>Magnoliopsida</taxon>
        <taxon>Liliopsida</taxon>
        <taxon>Zingiberales</taxon>
        <taxon>Musaceae</taxon>
        <taxon>Musa</taxon>
    </lineage>
</organism>
<dbReference type="GO" id="GO:0016758">
    <property type="term" value="F:hexosyltransferase activity"/>
    <property type="evidence" value="ECO:0007669"/>
    <property type="project" value="InterPro"/>
</dbReference>
<keyword evidence="6" id="KW-0808">Transferase</keyword>
<comment type="caution">
    <text evidence="13">Lacks conserved residue(s) required for the propagation of feature annotation.</text>
</comment>
<comment type="cofactor">
    <cofactor evidence="1 13">
        <name>Mn(2+)</name>
        <dbReference type="ChEBI" id="CHEBI:29035"/>
    </cofactor>
</comment>
<protein>
    <recommendedName>
        <fullName evidence="13">Hexosyltransferase</fullName>
        <ecNumber evidence="13">2.4.1.-</ecNumber>
    </recommendedName>
</protein>
<dbReference type="AlphaFoldDB" id="A0A4S8IFZ8"/>
<name>A0A4S8IFZ8_MUSBA</name>
<keyword evidence="9 13" id="KW-1133">Transmembrane helix</keyword>
<comment type="pathway">
    <text evidence="3">Protein modification; protein glycosylation.</text>
</comment>
<dbReference type="Proteomes" id="UP000317650">
    <property type="component" value="Chromosome 9"/>
</dbReference>
<evidence type="ECO:0000256" key="10">
    <source>
        <dbReference type="ARBA" id="ARBA00023034"/>
    </source>
</evidence>
<evidence type="ECO:0000256" key="1">
    <source>
        <dbReference type="ARBA" id="ARBA00001936"/>
    </source>
</evidence>
<sequence>MTNVRKGQLCLCTKPETSASSPFVSPHVEVRVYVLYLFSLPTSAALSLRLLADCAIRIAATMKPTLHKPPPAAVGLVCLAVALLAFVYLVIYPKEFELQSLVTAWRPSSSAGAVSFTEPVTVKPDFRLLLGVLTRADLYERRHLLRLVYSLQTNLTAHVDVRFVLCNLTKEEQRVLVAMEIMRYDDIIILDCTENMNEGKTYAYFASLPKLFDGDRPPYDFVVKADDDIYFRLPKLIESLKKMPREDLYYGFVIPCDSMDPFHEYMSGMGYLLSWDLVEWISTSEVAKNNAAGPEDMMTGKWLREGKKGKNRYNTKYAMYDYPIPVPIDACSHEFVPDTIAVHRLKDNLKWARTLKYLNVTESLKPSKLYHID</sequence>
<dbReference type="Pfam" id="PF01762">
    <property type="entry name" value="Galactosyl_T"/>
    <property type="match status" value="1"/>
</dbReference>
<dbReference type="FunFam" id="3.90.550.50:FF:000027">
    <property type="entry name" value="Hexosyltransferase"/>
    <property type="match status" value="1"/>
</dbReference>
<evidence type="ECO:0000256" key="7">
    <source>
        <dbReference type="ARBA" id="ARBA00022692"/>
    </source>
</evidence>
<keyword evidence="15" id="KW-1185">Reference proteome</keyword>
<comment type="similarity">
    <text evidence="4 13">Belongs to the glycosyltransferase 31 family.</text>
</comment>
<reference evidence="14 15" key="1">
    <citation type="journal article" date="2019" name="Nat. Plants">
        <title>Genome sequencing of Musa balbisiana reveals subgenome evolution and function divergence in polyploid bananas.</title>
        <authorList>
            <person name="Yao X."/>
        </authorList>
    </citation>
    <scope>NUCLEOTIDE SEQUENCE [LARGE SCALE GENOMIC DNA]</scope>
    <source>
        <strain evidence="15">cv. DH-PKW</strain>
        <tissue evidence="14">Leaves</tissue>
    </source>
</reference>
<comment type="subcellular location">
    <subcellularLocation>
        <location evidence="2 13">Golgi apparatus membrane</location>
        <topology evidence="2 13">Single-pass type II membrane protein</topology>
    </subcellularLocation>
</comment>
<keyword evidence="12 13" id="KW-0464">Manganese</keyword>
<comment type="caution">
    <text evidence="14">The sequence shown here is derived from an EMBL/GenBank/DDBJ whole genome shotgun (WGS) entry which is preliminary data.</text>
</comment>
<keyword evidence="5 13" id="KW-0328">Glycosyltransferase</keyword>
<feature type="transmembrane region" description="Helical" evidence="13">
    <location>
        <begin position="72"/>
        <end position="91"/>
    </location>
</feature>
<evidence type="ECO:0000256" key="8">
    <source>
        <dbReference type="ARBA" id="ARBA00022968"/>
    </source>
</evidence>
<evidence type="ECO:0000256" key="9">
    <source>
        <dbReference type="ARBA" id="ARBA00022989"/>
    </source>
</evidence>
<dbReference type="EC" id="2.4.1.-" evidence="13"/>
<dbReference type="PANTHER" id="PTHR11214:SF351">
    <property type="entry name" value="BETA-1,3-GALACTOSYLTRANSFERASE PVG3"/>
    <property type="match status" value="1"/>
</dbReference>
<evidence type="ECO:0000256" key="2">
    <source>
        <dbReference type="ARBA" id="ARBA00004323"/>
    </source>
</evidence>
<dbReference type="GO" id="GO:0000139">
    <property type="term" value="C:Golgi membrane"/>
    <property type="evidence" value="ECO:0007669"/>
    <property type="project" value="UniProtKB-SubCell"/>
</dbReference>
<keyword evidence="7 13" id="KW-0812">Transmembrane</keyword>
<dbReference type="Gene3D" id="3.90.550.50">
    <property type="match status" value="1"/>
</dbReference>
<keyword evidence="11 13" id="KW-0472">Membrane</keyword>
<dbReference type="InterPro" id="IPR002659">
    <property type="entry name" value="Glyco_trans_31"/>
</dbReference>
<feature type="transmembrane region" description="Helical" evidence="13">
    <location>
        <begin position="33"/>
        <end position="52"/>
    </location>
</feature>
<evidence type="ECO:0000256" key="5">
    <source>
        <dbReference type="ARBA" id="ARBA00022676"/>
    </source>
</evidence>
<gene>
    <name evidence="14" type="ORF">C4D60_Mb09t12410</name>
</gene>
<dbReference type="UniPathway" id="UPA00378"/>
<keyword evidence="10 13" id="KW-0333">Golgi apparatus</keyword>
<evidence type="ECO:0000256" key="11">
    <source>
        <dbReference type="ARBA" id="ARBA00023136"/>
    </source>
</evidence>
<evidence type="ECO:0000256" key="4">
    <source>
        <dbReference type="ARBA" id="ARBA00008661"/>
    </source>
</evidence>
<dbReference type="EMBL" id="PYDT01000010">
    <property type="protein sequence ID" value="THU47140.1"/>
    <property type="molecule type" value="Genomic_DNA"/>
</dbReference>
<evidence type="ECO:0000256" key="13">
    <source>
        <dbReference type="RuleBase" id="RU363063"/>
    </source>
</evidence>
<dbReference type="PANTHER" id="PTHR11214">
    <property type="entry name" value="BETA-1,3-N-ACETYLGLUCOSAMINYLTRANSFERASE"/>
    <property type="match status" value="1"/>
</dbReference>
<evidence type="ECO:0000256" key="12">
    <source>
        <dbReference type="ARBA" id="ARBA00023211"/>
    </source>
</evidence>
<keyword evidence="8" id="KW-0735">Signal-anchor</keyword>
<evidence type="ECO:0000313" key="15">
    <source>
        <dbReference type="Proteomes" id="UP000317650"/>
    </source>
</evidence>
<evidence type="ECO:0000313" key="14">
    <source>
        <dbReference type="EMBL" id="THU47140.1"/>
    </source>
</evidence>
<evidence type="ECO:0000256" key="6">
    <source>
        <dbReference type="ARBA" id="ARBA00022679"/>
    </source>
</evidence>